<accession>A0A3S9MXA6</accession>
<dbReference type="RefSeq" id="WP_126446397.1">
    <property type="nucleotide sequence ID" value="NZ_CP034549.1"/>
</dbReference>
<proteinExistence type="predicted"/>
<feature type="transmembrane region" description="Helical" evidence="2">
    <location>
        <begin position="12"/>
        <end position="33"/>
    </location>
</feature>
<evidence type="ECO:0000256" key="2">
    <source>
        <dbReference type="SAM" id="Phobius"/>
    </source>
</evidence>
<feature type="coiled-coil region" evidence="1">
    <location>
        <begin position="33"/>
        <end position="60"/>
    </location>
</feature>
<dbReference type="AlphaFoldDB" id="A0A3S9MXA6"/>
<dbReference type="InterPro" id="IPR045749">
    <property type="entry name" value="DUF6090"/>
</dbReference>
<evidence type="ECO:0000256" key="1">
    <source>
        <dbReference type="SAM" id="Coils"/>
    </source>
</evidence>
<name>A0A3S9MXA6_9FLAO</name>
<dbReference type="OrthoDB" id="821805at2"/>
<reference evidence="3 4" key="1">
    <citation type="submission" date="2018-12" db="EMBL/GenBank/DDBJ databases">
        <title>Complete genome of Nonlabens sp. MJ115.</title>
        <authorList>
            <person name="Choi H.S."/>
            <person name="Jung J."/>
        </authorList>
    </citation>
    <scope>NUCLEOTIDE SEQUENCE [LARGE SCALE GENOMIC DNA]</scope>
    <source>
        <strain evidence="3 4">MJ115</strain>
    </source>
</reference>
<dbReference type="Proteomes" id="UP000279600">
    <property type="component" value="Chromosome"/>
</dbReference>
<protein>
    <submittedName>
        <fullName evidence="3">Uncharacterized protein</fullName>
    </submittedName>
</protein>
<organism evidence="3 4">
    <name type="scientific">Nonlabens ponticola</name>
    <dbReference type="NCBI Taxonomy" id="2496866"/>
    <lineage>
        <taxon>Bacteria</taxon>
        <taxon>Pseudomonadati</taxon>
        <taxon>Bacteroidota</taxon>
        <taxon>Flavobacteriia</taxon>
        <taxon>Flavobacteriales</taxon>
        <taxon>Flavobacteriaceae</taxon>
        <taxon>Nonlabens</taxon>
    </lineage>
</organism>
<dbReference type="EMBL" id="CP034549">
    <property type="protein sequence ID" value="AZQ43693.1"/>
    <property type="molecule type" value="Genomic_DNA"/>
</dbReference>
<dbReference type="Pfam" id="PF19578">
    <property type="entry name" value="DUF6090"/>
    <property type="match status" value="1"/>
</dbReference>
<dbReference type="KEGG" id="noj:EJ995_05415"/>
<keyword evidence="2" id="KW-1133">Transmembrane helix</keyword>
<evidence type="ECO:0000313" key="3">
    <source>
        <dbReference type="EMBL" id="AZQ43693.1"/>
    </source>
</evidence>
<keyword evidence="2" id="KW-0812">Transmembrane</keyword>
<keyword evidence="4" id="KW-1185">Reference proteome</keyword>
<gene>
    <name evidence="3" type="ORF">EJ995_05415</name>
</gene>
<keyword evidence="2" id="KW-0472">Membrane</keyword>
<sequence>MGFFFKRKIAKNILYFLSEIVVVVIGIFIAFQLTEWKEKKQNSEKEIVALQRIQNDLKSDVAVFLFQQKDLIKNSDYLKDVLYHDKTDNLDSLRLKATSYYAHLKFNSEYVSLKSSGNLNLIKNDSLRGSIVAYYEANYGLFDEVADGHKNLVNTTIEPYLIQNFVIDSTYLVDPKVVKAKLEHPMFINILTNQIAYTKVLTEGLTERPAKSIIKFIDQKLDNQKFK</sequence>
<evidence type="ECO:0000313" key="4">
    <source>
        <dbReference type="Proteomes" id="UP000279600"/>
    </source>
</evidence>
<keyword evidence="1" id="KW-0175">Coiled coil</keyword>